<dbReference type="EMBL" id="BAABFB010000070">
    <property type="protein sequence ID" value="GAA4488009.1"/>
    <property type="molecule type" value="Genomic_DNA"/>
</dbReference>
<sequence length="152" mass="16690">MTLDDLLAEREITRALTRIARAMDDRDWAALDDLVLADATADLGTGELRDRAELVTTIRAFLDECGPTQHLLGNVLVDVDGDTATSRAYVSDLHVGSGDRADLTFRTLGDYHDTWVRHGDAWRLARRVKHNRGHVGSFAALGPGPAGWSPRD</sequence>
<dbReference type="SUPFAM" id="SSF54427">
    <property type="entry name" value="NTF2-like"/>
    <property type="match status" value="1"/>
</dbReference>
<gene>
    <name evidence="2" type="ORF">GCM10023094_47190</name>
</gene>
<dbReference type="Pfam" id="PF13577">
    <property type="entry name" value="SnoaL_4"/>
    <property type="match status" value="1"/>
</dbReference>
<dbReference type="Gene3D" id="3.10.450.50">
    <property type="match status" value="1"/>
</dbReference>
<keyword evidence="3" id="KW-1185">Reference proteome</keyword>
<accession>A0ABP8PKW9</accession>
<evidence type="ECO:0000313" key="2">
    <source>
        <dbReference type="EMBL" id="GAA4488009.1"/>
    </source>
</evidence>
<dbReference type="InterPro" id="IPR032710">
    <property type="entry name" value="NTF2-like_dom_sf"/>
</dbReference>
<proteinExistence type="predicted"/>
<dbReference type="InterPro" id="IPR037401">
    <property type="entry name" value="SnoaL-like"/>
</dbReference>
<organism evidence="2 3">
    <name type="scientific">Rhodococcus olei</name>
    <dbReference type="NCBI Taxonomy" id="2161675"/>
    <lineage>
        <taxon>Bacteria</taxon>
        <taxon>Bacillati</taxon>
        <taxon>Actinomycetota</taxon>
        <taxon>Actinomycetes</taxon>
        <taxon>Mycobacteriales</taxon>
        <taxon>Nocardiaceae</taxon>
        <taxon>Rhodococcus</taxon>
    </lineage>
</organism>
<reference evidence="3" key="1">
    <citation type="journal article" date="2019" name="Int. J. Syst. Evol. Microbiol.">
        <title>The Global Catalogue of Microorganisms (GCM) 10K type strain sequencing project: providing services to taxonomists for standard genome sequencing and annotation.</title>
        <authorList>
            <consortium name="The Broad Institute Genomics Platform"/>
            <consortium name="The Broad Institute Genome Sequencing Center for Infectious Disease"/>
            <person name="Wu L."/>
            <person name="Ma J."/>
        </authorList>
    </citation>
    <scope>NUCLEOTIDE SEQUENCE [LARGE SCALE GENOMIC DNA]</scope>
    <source>
        <strain evidence="3">JCM 32206</strain>
    </source>
</reference>
<name>A0ABP8PKW9_9NOCA</name>
<feature type="domain" description="SnoaL-like" evidence="1">
    <location>
        <begin position="5"/>
        <end position="127"/>
    </location>
</feature>
<dbReference type="RefSeq" id="WP_345351240.1">
    <property type="nucleotide sequence ID" value="NZ_BAABFB010000070.1"/>
</dbReference>
<evidence type="ECO:0000313" key="3">
    <source>
        <dbReference type="Proteomes" id="UP001501183"/>
    </source>
</evidence>
<evidence type="ECO:0000259" key="1">
    <source>
        <dbReference type="Pfam" id="PF13577"/>
    </source>
</evidence>
<comment type="caution">
    <text evidence="2">The sequence shown here is derived from an EMBL/GenBank/DDBJ whole genome shotgun (WGS) entry which is preliminary data.</text>
</comment>
<protein>
    <recommendedName>
        <fullName evidence="1">SnoaL-like domain-containing protein</fullName>
    </recommendedName>
</protein>
<dbReference type="Proteomes" id="UP001501183">
    <property type="component" value="Unassembled WGS sequence"/>
</dbReference>